<dbReference type="InterPro" id="IPR008948">
    <property type="entry name" value="L-Aspartase-like"/>
</dbReference>
<accession>A0A285S1C6</accession>
<protein>
    <submittedName>
        <fullName evidence="3">3-carboxy-cis,cis-muconate cycloisomerase</fullName>
    </submittedName>
</protein>
<dbReference type="SMART" id="SM00998">
    <property type="entry name" value="ADSL_C"/>
    <property type="match status" value="1"/>
</dbReference>
<proteinExistence type="inferred from homology"/>
<dbReference type="InterPro" id="IPR022761">
    <property type="entry name" value="Fumarate_lyase_N"/>
</dbReference>
<dbReference type="Gene3D" id="1.10.40.30">
    <property type="entry name" value="Fumarase/aspartase (C-terminal domain)"/>
    <property type="match status" value="1"/>
</dbReference>
<dbReference type="Pfam" id="PF00206">
    <property type="entry name" value="Lyase_1"/>
    <property type="match status" value="1"/>
</dbReference>
<comment type="similarity">
    <text evidence="1">Belongs to the class-II fumarase/aspartase family.</text>
</comment>
<name>A0A285S1C6_9HYPH</name>
<dbReference type="Gene3D" id="1.20.200.10">
    <property type="entry name" value="Fumarase/aspartase (Central domain)"/>
    <property type="match status" value="1"/>
</dbReference>
<organism evidence="3 4">
    <name type="scientific">Stappia indica</name>
    <dbReference type="NCBI Taxonomy" id="538381"/>
    <lineage>
        <taxon>Bacteria</taxon>
        <taxon>Pseudomonadati</taxon>
        <taxon>Pseudomonadota</taxon>
        <taxon>Alphaproteobacteria</taxon>
        <taxon>Hyphomicrobiales</taxon>
        <taxon>Stappiaceae</taxon>
        <taxon>Stappia</taxon>
    </lineage>
</organism>
<dbReference type="SUPFAM" id="SSF48557">
    <property type="entry name" value="L-aspartase-like"/>
    <property type="match status" value="1"/>
</dbReference>
<sequence length="451" mass="46533">MADIPLVSPLFAGLFGDDETAALFSVEAEIAAMVEVERALARLQGSAGLIPQAAADAIDRELSGLLPTPAELAAGTAAAGVPVPALVAALRQKLSRPAADYLHFGATSQDIVDTGLMLRLARTLALFEARLADIVAQLSALATRHRATPMAGRTRGQIATPVSFGLRVAIWTLPLAKARLRLARLRREALVVQLGGASGDLGAMDVPGRAAELAGALARELGLAPSLPWMTDREPLRRIVREASEIALALGKIGEDVILLARSEIGEIRLAEAGGSSTMPQKQNPVRAEALVALARFAAAQAAALSADALHREERDGAAWMGEWLVLPQVMLATGAALRHAQALAPGMEADAARMAATATGGGGLSLAERFSFALLPHVGRAAAQDLVKKAAGLVRAEGGTLAEALSKLSDAPLDWQALADSSSISGAAAAMTDEMLAEIALLAHGDDGHA</sequence>
<dbReference type="OrthoDB" id="9768878at2"/>
<dbReference type="PRINTS" id="PR00145">
    <property type="entry name" value="ARGSUCLYASE"/>
</dbReference>
<dbReference type="PANTHER" id="PTHR43172:SF2">
    <property type="entry name" value="ADENYLOSUCCINATE LYASE C-TERMINAL DOMAIN-CONTAINING PROTEIN"/>
    <property type="match status" value="1"/>
</dbReference>
<dbReference type="InterPro" id="IPR000362">
    <property type="entry name" value="Fumarate_lyase_fam"/>
</dbReference>
<dbReference type="RefSeq" id="WP_097174390.1">
    <property type="nucleotide sequence ID" value="NZ_OBML01000003.1"/>
</dbReference>
<dbReference type="InterPro" id="IPR019468">
    <property type="entry name" value="AdenyloSucc_lyase_C"/>
</dbReference>
<evidence type="ECO:0000313" key="4">
    <source>
        <dbReference type="Proteomes" id="UP000219331"/>
    </source>
</evidence>
<keyword evidence="3" id="KW-0413">Isomerase</keyword>
<keyword evidence="4" id="KW-1185">Reference proteome</keyword>
<dbReference type="InterPro" id="IPR020557">
    <property type="entry name" value="Fumarate_lyase_CS"/>
</dbReference>
<reference evidence="3 4" key="1">
    <citation type="submission" date="2017-08" db="EMBL/GenBank/DDBJ databases">
        <authorList>
            <person name="de Groot N.N."/>
        </authorList>
    </citation>
    <scope>NUCLEOTIDE SEQUENCE [LARGE SCALE GENOMIC DNA]</scope>
    <source>
        <strain evidence="3 4">USBA 352</strain>
    </source>
</reference>
<dbReference type="GO" id="GO:0016853">
    <property type="term" value="F:isomerase activity"/>
    <property type="evidence" value="ECO:0007669"/>
    <property type="project" value="UniProtKB-KW"/>
</dbReference>
<evidence type="ECO:0000313" key="3">
    <source>
        <dbReference type="EMBL" id="SOC00714.1"/>
    </source>
</evidence>
<feature type="domain" description="Adenylosuccinate lyase C-terminal" evidence="2">
    <location>
        <begin position="363"/>
        <end position="437"/>
    </location>
</feature>
<dbReference type="AlphaFoldDB" id="A0A285S1C6"/>
<dbReference type="PRINTS" id="PR00149">
    <property type="entry name" value="FUMRATELYASE"/>
</dbReference>
<evidence type="ECO:0000256" key="1">
    <source>
        <dbReference type="ARBA" id="ARBA00034772"/>
    </source>
</evidence>
<dbReference type="STRING" id="538381.GCA_001696535_04451"/>
<dbReference type="GO" id="GO:0016829">
    <property type="term" value="F:lyase activity"/>
    <property type="evidence" value="ECO:0007669"/>
    <property type="project" value="UniProtKB-ARBA"/>
</dbReference>
<dbReference type="PANTHER" id="PTHR43172">
    <property type="entry name" value="ADENYLOSUCCINATE LYASE"/>
    <property type="match status" value="1"/>
</dbReference>
<gene>
    <name evidence="3" type="ORF">SAMN05421512_103340</name>
</gene>
<dbReference type="Proteomes" id="UP000219331">
    <property type="component" value="Unassembled WGS sequence"/>
</dbReference>
<evidence type="ECO:0000259" key="2">
    <source>
        <dbReference type="SMART" id="SM00998"/>
    </source>
</evidence>
<dbReference type="EMBL" id="OBML01000003">
    <property type="protein sequence ID" value="SOC00714.1"/>
    <property type="molecule type" value="Genomic_DNA"/>
</dbReference>
<dbReference type="PROSITE" id="PS00163">
    <property type="entry name" value="FUMARATE_LYASES"/>
    <property type="match status" value="1"/>
</dbReference>